<keyword evidence="10" id="KW-1185">Reference proteome</keyword>
<dbReference type="GeneTree" id="ENSGT00610000086518"/>
<dbReference type="Gene3D" id="2.60.40.10">
    <property type="entry name" value="Immunoglobulins"/>
    <property type="match status" value="2"/>
</dbReference>
<name>A0A3Q2ZL03_KRYMA</name>
<sequence length="276" mass="30211">MLGGLLVLFLAASVTAEIILYRKLGDDVDLKPAGISVTSQTKSITWKDGANKAVEWDGTTVDKYRHFKERADLNLSTGVMTIRRLVQNDSNTYTPDFGEKAGTPIKLIIISSVPVPTINQSPAGENQYKLTCDGDTTGAVPVEYTWMSDNNVMLNISGKDHIITEGSSDTKEFICEMKNPVSKESSQPIQNPLTISPAGNLKISTGVTVFVCLLLPVLLLVIIHRIKAGMWFFEKSSMPWEGDFWKKGESQHATASNGTSALPSKKQLDEETPMTD</sequence>
<proteinExistence type="predicted"/>
<feature type="transmembrane region" description="Helical" evidence="6">
    <location>
        <begin position="203"/>
        <end position="223"/>
    </location>
</feature>
<dbReference type="InterPro" id="IPR007110">
    <property type="entry name" value="Ig-like_dom"/>
</dbReference>
<feature type="compositionally biased region" description="Polar residues" evidence="5">
    <location>
        <begin position="251"/>
        <end position="262"/>
    </location>
</feature>
<dbReference type="RefSeq" id="XP_017289970.1">
    <property type="nucleotide sequence ID" value="XM_017434481.3"/>
</dbReference>
<dbReference type="AlphaFoldDB" id="A0A3Q2ZL03"/>
<keyword evidence="6" id="KW-1133">Transmembrane helix</keyword>
<dbReference type="PROSITE" id="PS50835">
    <property type="entry name" value="IG_LIKE"/>
    <property type="match status" value="1"/>
</dbReference>
<dbReference type="InterPro" id="IPR015631">
    <property type="entry name" value="CD2/SLAM_rcpt"/>
</dbReference>
<organism evidence="9 10">
    <name type="scientific">Kryptolebias marmoratus</name>
    <name type="common">Mangrove killifish</name>
    <name type="synonym">Rivulus marmoratus</name>
    <dbReference type="NCBI Taxonomy" id="37003"/>
    <lineage>
        <taxon>Eukaryota</taxon>
        <taxon>Metazoa</taxon>
        <taxon>Chordata</taxon>
        <taxon>Craniata</taxon>
        <taxon>Vertebrata</taxon>
        <taxon>Euteleostomi</taxon>
        <taxon>Actinopterygii</taxon>
        <taxon>Neopterygii</taxon>
        <taxon>Teleostei</taxon>
        <taxon>Neoteleostei</taxon>
        <taxon>Acanthomorphata</taxon>
        <taxon>Ovalentaria</taxon>
        <taxon>Atherinomorphae</taxon>
        <taxon>Cyprinodontiformes</taxon>
        <taxon>Rivulidae</taxon>
        <taxon>Kryptolebias</taxon>
    </lineage>
</organism>
<evidence type="ECO:0000256" key="5">
    <source>
        <dbReference type="SAM" id="MobiDB-lite"/>
    </source>
</evidence>
<evidence type="ECO:0000256" key="4">
    <source>
        <dbReference type="ARBA" id="ARBA00023180"/>
    </source>
</evidence>
<reference evidence="9" key="2">
    <citation type="submission" date="2025-09" db="UniProtKB">
        <authorList>
            <consortium name="Ensembl"/>
        </authorList>
    </citation>
    <scope>IDENTIFICATION</scope>
</reference>
<evidence type="ECO:0000256" key="2">
    <source>
        <dbReference type="ARBA" id="ARBA00022729"/>
    </source>
</evidence>
<keyword evidence="4" id="KW-0325">Glycoprotein</keyword>
<evidence type="ECO:0000256" key="6">
    <source>
        <dbReference type="SAM" id="Phobius"/>
    </source>
</evidence>
<evidence type="ECO:0000256" key="3">
    <source>
        <dbReference type="ARBA" id="ARBA00023136"/>
    </source>
</evidence>
<dbReference type="STRING" id="37003.ENSKMAP00000004291"/>
<dbReference type="InterPro" id="IPR013783">
    <property type="entry name" value="Ig-like_fold"/>
</dbReference>
<dbReference type="OrthoDB" id="9427418at2759"/>
<dbReference type="Proteomes" id="UP000264800">
    <property type="component" value="Unplaced"/>
</dbReference>
<dbReference type="PANTHER" id="PTHR12080:SF125">
    <property type="entry name" value="CD48 ANTIGEN-LIKE"/>
    <property type="match status" value="1"/>
</dbReference>
<dbReference type="PANTHER" id="PTHR12080">
    <property type="entry name" value="SIGNALING LYMPHOCYTIC ACTIVATION MOLECULE"/>
    <property type="match status" value="1"/>
</dbReference>
<feature type="chain" id="PRO_5018737517" evidence="7">
    <location>
        <begin position="17"/>
        <end position="276"/>
    </location>
</feature>
<keyword evidence="3 6" id="KW-0472">Membrane</keyword>
<evidence type="ECO:0000313" key="10">
    <source>
        <dbReference type="Proteomes" id="UP000264800"/>
    </source>
</evidence>
<keyword evidence="6" id="KW-0812">Transmembrane</keyword>
<protein>
    <submittedName>
        <fullName evidence="9">Uncharacterized LOC108246770</fullName>
    </submittedName>
</protein>
<feature type="domain" description="Ig-like" evidence="8">
    <location>
        <begin position="114"/>
        <end position="196"/>
    </location>
</feature>
<dbReference type="Ensembl" id="ENSKMAT00000004374.1">
    <property type="protein sequence ID" value="ENSKMAP00000004291.1"/>
    <property type="gene ID" value="ENSKMAG00000003280.1"/>
</dbReference>
<evidence type="ECO:0000256" key="7">
    <source>
        <dbReference type="SAM" id="SignalP"/>
    </source>
</evidence>
<dbReference type="KEGG" id="kmr:108246770"/>
<evidence type="ECO:0000256" key="1">
    <source>
        <dbReference type="ARBA" id="ARBA00004370"/>
    </source>
</evidence>
<keyword evidence="2 7" id="KW-0732">Signal</keyword>
<dbReference type="GO" id="GO:0016020">
    <property type="term" value="C:membrane"/>
    <property type="evidence" value="ECO:0007669"/>
    <property type="project" value="UniProtKB-SubCell"/>
</dbReference>
<dbReference type="GeneID" id="108246770"/>
<dbReference type="OMA" id="FYQKESM"/>
<evidence type="ECO:0000259" key="8">
    <source>
        <dbReference type="PROSITE" id="PS50835"/>
    </source>
</evidence>
<evidence type="ECO:0000313" key="9">
    <source>
        <dbReference type="Ensembl" id="ENSKMAP00000004291.1"/>
    </source>
</evidence>
<feature type="region of interest" description="Disordered" evidence="5">
    <location>
        <begin position="247"/>
        <end position="276"/>
    </location>
</feature>
<feature type="signal peptide" evidence="7">
    <location>
        <begin position="1"/>
        <end position="16"/>
    </location>
</feature>
<reference evidence="9" key="1">
    <citation type="submission" date="2025-08" db="UniProtKB">
        <authorList>
            <consortium name="Ensembl"/>
        </authorList>
    </citation>
    <scope>IDENTIFICATION</scope>
</reference>
<accession>A0A3Q2ZL03</accession>
<comment type="subcellular location">
    <subcellularLocation>
        <location evidence="1">Membrane</location>
    </subcellularLocation>
</comment>